<sequence>MNLMKLLDSICPDTRNTTETDQFYSRREAFRLFGDFSKKVVLAAVPVSILNAIPTVAKASTESIIGVLNYALTLEHLEYRYYQNGLDSGIIDSADRPIFQKIRDHELAHVNFLTEVIGNVLNGTPVAEPSFDFTAGGNFMPFEDYPTFLALAQAFEDTGVRAYKGQATNVMESDVVLTAALSIHSVEARHASMVRRLRTKKGQDTVKGWITNNNIGTLPAAASGIYAGEENVSHAGVNVVNLTGIDREAVSEGWDEPLTMEQTLGIASLFLSDSN</sequence>
<dbReference type="InterPro" id="IPR012347">
    <property type="entry name" value="Ferritin-like"/>
</dbReference>
<evidence type="ECO:0000313" key="1">
    <source>
        <dbReference type="EMBL" id="AMQ56102.1"/>
    </source>
</evidence>
<evidence type="ECO:0008006" key="3">
    <source>
        <dbReference type="Google" id="ProtNLM"/>
    </source>
</evidence>
<dbReference type="STRING" id="1727163.AO498_06730"/>
<accession>A0A142ELU7</accession>
<dbReference type="RefSeq" id="WP_067550297.1">
    <property type="nucleotide sequence ID" value="NZ_CP012836.1"/>
</dbReference>
<dbReference type="SUPFAM" id="SSF47240">
    <property type="entry name" value="Ferritin-like"/>
    <property type="match status" value="1"/>
</dbReference>
<reference evidence="2" key="1">
    <citation type="submission" date="2015-09" db="EMBL/GenBank/DDBJ databases">
        <title>Complete sequence of Algoriphagus sp. M8-2.</title>
        <authorList>
            <person name="Shintani M."/>
        </authorList>
    </citation>
    <scope>NUCLEOTIDE SEQUENCE [LARGE SCALE GENOMIC DNA]</scope>
    <source>
        <strain evidence="2">M8-2</strain>
    </source>
</reference>
<dbReference type="KEGG" id="alm:AO498_06730"/>
<reference evidence="1 2" key="2">
    <citation type="journal article" date="2016" name="Genome Announc.">
        <title>Complete Genome Sequence of Algoriphagus sp. Strain M8-2, Isolated from a Brackish Lake.</title>
        <authorList>
            <person name="Muraguchi Y."/>
            <person name="Kushimoto K."/>
            <person name="Ohtsubo Y."/>
            <person name="Suzuki T."/>
            <person name="Dohra H."/>
            <person name="Kimbara K."/>
            <person name="Shintani M."/>
        </authorList>
    </citation>
    <scope>NUCLEOTIDE SEQUENCE [LARGE SCALE GENOMIC DNA]</scope>
    <source>
        <strain evidence="1 2">M8-2</strain>
    </source>
</reference>
<dbReference type="InterPro" id="IPR009078">
    <property type="entry name" value="Ferritin-like_SF"/>
</dbReference>
<dbReference type="Pfam" id="PF13668">
    <property type="entry name" value="Ferritin_2"/>
    <property type="match status" value="1"/>
</dbReference>
<organism evidence="1 2">
    <name type="scientific">Algoriphagus sanaruensis</name>
    <dbReference type="NCBI Taxonomy" id="1727163"/>
    <lineage>
        <taxon>Bacteria</taxon>
        <taxon>Pseudomonadati</taxon>
        <taxon>Bacteroidota</taxon>
        <taxon>Cytophagia</taxon>
        <taxon>Cytophagales</taxon>
        <taxon>Cyclobacteriaceae</taxon>
        <taxon>Algoriphagus</taxon>
    </lineage>
</organism>
<dbReference type="AlphaFoldDB" id="A0A142ELU7"/>
<dbReference type="Proteomes" id="UP000073816">
    <property type="component" value="Chromosome"/>
</dbReference>
<dbReference type="CDD" id="cd00657">
    <property type="entry name" value="Ferritin_like"/>
    <property type="match status" value="1"/>
</dbReference>
<gene>
    <name evidence="1" type="ORF">AO498_06730</name>
</gene>
<proteinExistence type="predicted"/>
<evidence type="ECO:0000313" key="2">
    <source>
        <dbReference type="Proteomes" id="UP000073816"/>
    </source>
</evidence>
<keyword evidence="2" id="KW-1185">Reference proteome</keyword>
<dbReference type="OrthoDB" id="954262at2"/>
<dbReference type="Gene3D" id="1.20.1260.10">
    <property type="match status" value="1"/>
</dbReference>
<name>A0A142ELU7_9BACT</name>
<dbReference type="EMBL" id="CP012836">
    <property type="protein sequence ID" value="AMQ56102.1"/>
    <property type="molecule type" value="Genomic_DNA"/>
</dbReference>
<dbReference type="PATRIC" id="fig|1727163.4.peg.1395"/>
<protein>
    <recommendedName>
        <fullName evidence="3">Dessication-associated protein</fullName>
    </recommendedName>
</protein>